<dbReference type="InterPro" id="IPR036322">
    <property type="entry name" value="WD40_repeat_dom_sf"/>
</dbReference>
<evidence type="ECO:0008006" key="6">
    <source>
        <dbReference type="Google" id="ProtNLM"/>
    </source>
</evidence>
<dbReference type="SUPFAM" id="SSF50978">
    <property type="entry name" value="WD40 repeat-like"/>
    <property type="match status" value="1"/>
</dbReference>
<feature type="repeat" description="WD" evidence="3">
    <location>
        <begin position="1"/>
        <end position="42"/>
    </location>
</feature>
<evidence type="ECO:0000256" key="3">
    <source>
        <dbReference type="PROSITE-ProRule" id="PRU00221"/>
    </source>
</evidence>
<feature type="repeat" description="WD" evidence="3">
    <location>
        <begin position="48"/>
        <end position="89"/>
    </location>
</feature>
<dbReference type="PROSITE" id="PS50082">
    <property type="entry name" value="WD_REPEATS_2"/>
    <property type="match status" value="3"/>
</dbReference>
<dbReference type="PRINTS" id="PR00320">
    <property type="entry name" value="GPROTEINBRPT"/>
</dbReference>
<dbReference type="EMBL" id="KN820723">
    <property type="protein sequence ID" value="KIJ05777.1"/>
    <property type="molecule type" value="Genomic_DNA"/>
</dbReference>
<accession>A0A0C9TC49</accession>
<dbReference type="AlphaFoldDB" id="A0A0C9TC49"/>
<keyword evidence="5" id="KW-1185">Reference proteome</keyword>
<dbReference type="PANTHER" id="PTHR19848">
    <property type="entry name" value="WD40 REPEAT PROTEIN"/>
    <property type="match status" value="1"/>
</dbReference>
<dbReference type="InterPro" id="IPR001680">
    <property type="entry name" value="WD40_rpt"/>
</dbReference>
<feature type="repeat" description="WD" evidence="3">
    <location>
        <begin position="92"/>
        <end position="120"/>
    </location>
</feature>
<name>A0A0C9TC49_PAXIN</name>
<evidence type="ECO:0000313" key="4">
    <source>
        <dbReference type="EMBL" id="KIJ05777.1"/>
    </source>
</evidence>
<dbReference type="PROSITE" id="PS50294">
    <property type="entry name" value="WD_REPEATS_REGION"/>
    <property type="match status" value="2"/>
</dbReference>
<dbReference type="Proteomes" id="UP000053647">
    <property type="component" value="Unassembled WGS sequence"/>
</dbReference>
<dbReference type="Gene3D" id="2.130.10.10">
    <property type="entry name" value="YVTN repeat-like/Quinoprotein amine dehydrogenase"/>
    <property type="match status" value="2"/>
</dbReference>
<reference evidence="4 5" key="1">
    <citation type="submission" date="2014-06" db="EMBL/GenBank/DDBJ databases">
        <authorList>
            <consortium name="DOE Joint Genome Institute"/>
            <person name="Kuo A."/>
            <person name="Kohler A."/>
            <person name="Nagy L.G."/>
            <person name="Floudas D."/>
            <person name="Copeland A."/>
            <person name="Barry K.W."/>
            <person name="Cichocki N."/>
            <person name="Veneault-Fourrey C."/>
            <person name="LaButti K."/>
            <person name="Lindquist E.A."/>
            <person name="Lipzen A."/>
            <person name="Lundell T."/>
            <person name="Morin E."/>
            <person name="Murat C."/>
            <person name="Sun H."/>
            <person name="Tunlid A."/>
            <person name="Henrissat B."/>
            <person name="Grigoriev I.V."/>
            <person name="Hibbett D.S."/>
            <person name="Martin F."/>
            <person name="Nordberg H.P."/>
            <person name="Cantor M.N."/>
            <person name="Hua S.X."/>
        </authorList>
    </citation>
    <scope>NUCLEOTIDE SEQUENCE [LARGE SCALE GENOMIC DNA]</scope>
    <source>
        <strain evidence="4 5">ATCC 200175</strain>
    </source>
</reference>
<sequence length="178" mass="19609">MSGHEQVTLGIAYFPGGERVASCSNDKTVRIWDVEKGDQEGGELVGPIKAHQSYVNCVRWSVDGGQLFSASSDRTIRCWDLERAESIAGPPWRGHADGVTAVSLSPNGTKLASASLDKTVNGFWDAHSGYPIEQPLQHEEQLYTFTFSPSGEFVASGGNDQKVSIRRVLWWDEPQKKR</sequence>
<proteinExistence type="predicted"/>
<dbReference type="Pfam" id="PF00400">
    <property type="entry name" value="WD40"/>
    <property type="match status" value="4"/>
</dbReference>
<evidence type="ECO:0000256" key="1">
    <source>
        <dbReference type="ARBA" id="ARBA00022574"/>
    </source>
</evidence>
<dbReference type="OrthoDB" id="674604at2759"/>
<dbReference type="InterPro" id="IPR020472">
    <property type="entry name" value="WD40_PAC1"/>
</dbReference>
<dbReference type="InterPro" id="IPR015943">
    <property type="entry name" value="WD40/YVTN_repeat-like_dom_sf"/>
</dbReference>
<dbReference type="SMART" id="SM00320">
    <property type="entry name" value="WD40"/>
    <property type="match status" value="4"/>
</dbReference>
<evidence type="ECO:0000256" key="2">
    <source>
        <dbReference type="ARBA" id="ARBA00022737"/>
    </source>
</evidence>
<protein>
    <recommendedName>
        <fullName evidence="6">WD40 repeat-like protein</fullName>
    </recommendedName>
</protein>
<dbReference type="PANTHER" id="PTHR19848:SF8">
    <property type="entry name" value="F-BOX AND WD REPEAT DOMAIN CONTAINING 7"/>
    <property type="match status" value="1"/>
</dbReference>
<dbReference type="PROSITE" id="PS00678">
    <property type="entry name" value="WD_REPEATS_1"/>
    <property type="match status" value="1"/>
</dbReference>
<keyword evidence="2" id="KW-0677">Repeat</keyword>
<dbReference type="InterPro" id="IPR019775">
    <property type="entry name" value="WD40_repeat_CS"/>
</dbReference>
<gene>
    <name evidence="4" type="ORF">PAXINDRAFT_92979</name>
</gene>
<keyword evidence="1 3" id="KW-0853">WD repeat</keyword>
<reference evidence="5" key="2">
    <citation type="submission" date="2015-01" db="EMBL/GenBank/DDBJ databases">
        <title>Evolutionary Origins and Diversification of the Mycorrhizal Mutualists.</title>
        <authorList>
            <consortium name="DOE Joint Genome Institute"/>
            <consortium name="Mycorrhizal Genomics Consortium"/>
            <person name="Kohler A."/>
            <person name="Kuo A."/>
            <person name="Nagy L.G."/>
            <person name="Floudas D."/>
            <person name="Copeland A."/>
            <person name="Barry K.W."/>
            <person name="Cichocki N."/>
            <person name="Veneault-Fourrey C."/>
            <person name="LaButti K."/>
            <person name="Lindquist E.A."/>
            <person name="Lipzen A."/>
            <person name="Lundell T."/>
            <person name="Morin E."/>
            <person name="Murat C."/>
            <person name="Riley R."/>
            <person name="Ohm R."/>
            <person name="Sun H."/>
            <person name="Tunlid A."/>
            <person name="Henrissat B."/>
            <person name="Grigoriev I.V."/>
            <person name="Hibbett D.S."/>
            <person name="Martin F."/>
        </authorList>
    </citation>
    <scope>NUCLEOTIDE SEQUENCE [LARGE SCALE GENOMIC DNA]</scope>
    <source>
        <strain evidence="5">ATCC 200175</strain>
    </source>
</reference>
<dbReference type="HOGENOM" id="CLU_000288_57_30_1"/>
<organism evidence="4 5">
    <name type="scientific">Paxillus involutus ATCC 200175</name>
    <dbReference type="NCBI Taxonomy" id="664439"/>
    <lineage>
        <taxon>Eukaryota</taxon>
        <taxon>Fungi</taxon>
        <taxon>Dikarya</taxon>
        <taxon>Basidiomycota</taxon>
        <taxon>Agaricomycotina</taxon>
        <taxon>Agaricomycetes</taxon>
        <taxon>Agaricomycetidae</taxon>
        <taxon>Boletales</taxon>
        <taxon>Paxilineae</taxon>
        <taxon>Paxillaceae</taxon>
        <taxon>Paxillus</taxon>
    </lineage>
</organism>
<evidence type="ECO:0000313" key="5">
    <source>
        <dbReference type="Proteomes" id="UP000053647"/>
    </source>
</evidence>